<feature type="region of interest" description="Disordered" evidence="1">
    <location>
        <begin position="1"/>
        <end position="75"/>
    </location>
</feature>
<keyword evidence="3" id="KW-1185">Reference proteome</keyword>
<comment type="caution">
    <text evidence="2">The sequence shown here is derived from an EMBL/GenBank/DDBJ whole genome shotgun (WGS) entry which is preliminary data.</text>
</comment>
<name>A0ABV0SWB6_9TELE</name>
<organism evidence="2 3">
    <name type="scientific">Ilyodon furcidens</name>
    <name type="common">goldbreast splitfin</name>
    <dbReference type="NCBI Taxonomy" id="33524"/>
    <lineage>
        <taxon>Eukaryota</taxon>
        <taxon>Metazoa</taxon>
        <taxon>Chordata</taxon>
        <taxon>Craniata</taxon>
        <taxon>Vertebrata</taxon>
        <taxon>Euteleostomi</taxon>
        <taxon>Actinopterygii</taxon>
        <taxon>Neopterygii</taxon>
        <taxon>Teleostei</taxon>
        <taxon>Neoteleostei</taxon>
        <taxon>Acanthomorphata</taxon>
        <taxon>Ovalentaria</taxon>
        <taxon>Atherinomorphae</taxon>
        <taxon>Cyprinodontiformes</taxon>
        <taxon>Goodeidae</taxon>
        <taxon>Ilyodon</taxon>
    </lineage>
</organism>
<dbReference type="EMBL" id="JAHRIQ010012190">
    <property type="protein sequence ID" value="MEQ2224564.1"/>
    <property type="molecule type" value="Genomic_DNA"/>
</dbReference>
<evidence type="ECO:0000313" key="2">
    <source>
        <dbReference type="EMBL" id="MEQ2224564.1"/>
    </source>
</evidence>
<evidence type="ECO:0000256" key="1">
    <source>
        <dbReference type="SAM" id="MobiDB-lite"/>
    </source>
</evidence>
<evidence type="ECO:0000313" key="3">
    <source>
        <dbReference type="Proteomes" id="UP001482620"/>
    </source>
</evidence>
<dbReference type="Proteomes" id="UP001482620">
    <property type="component" value="Unassembled WGS sequence"/>
</dbReference>
<proteinExistence type="predicted"/>
<reference evidence="2 3" key="1">
    <citation type="submission" date="2021-06" db="EMBL/GenBank/DDBJ databases">
        <authorList>
            <person name="Palmer J.M."/>
        </authorList>
    </citation>
    <scope>NUCLEOTIDE SEQUENCE [LARGE SCALE GENOMIC DNA]</scope>
    <source>
        <strain evidence="3">if_2019</strain>
        <tissue evidence="2">Muscle</tissue>
    </source>
</reference>
<accession>A0ABV0SWB6</accession>
<sequence>MKHHSDSDRGGHSSRSRLSRSFPTWALKSPSRIMESPGGALSSTPNRDAKKAGHSALLPGPLAETTVRDLSPTRRRRDATLSSTLFIIEIKSCTALSCTVTHSRKYDLY</sequence>
<gene>
    <name evidence="2" type="ORF">ILYODFUR_008842</name>
</gene>
<feature type="compositionally biased region" description="Basic and acidic residues" evidence="1">
    <location>
        <begin position="1"/>
        <end position="11"/>
    </location>
</feature>
<protein>
    <submittedName>
        <fullName evidence="2">Uncharacterized protein</fullName>
    </submittedName>
</protein>